<dbReference type="InterPro" id="IPR015943">
    <property type="entry name" value="WD40/YVTN_repeat-like_dom_sf"/>
</dbReference>
<dbReference type="SUPFAM" id="SSF82171">
    <property type="entry name" value="DPP6 N-terminal domain-like"/>
    <property type="match status" value="1"/>
</dbReference>
<dbReference type="Gene3D" id="3.40.50.300">
    <property type="entry name" value="P-loop containing nucleotide triphosphate hydrolases"/>
    <property type="match status" value="1"/>
</dbReference>
<dbReference type="RefSeq" id="WP_379794120.1">
    <property type="nucleotide sequence ID" value="NZ_JBHLUD010000005.1"/>
</dbReference>
<evidence type="ECO:0000313" key="2">
    <source>
        <dbReference type="EMBL" id="MFC0543422.1"/>
    </source>
</evidence>
<reference evidence="2 3" key="1">
    <citation type="submission" date="2024-09" db="EMBL/GenBank/DDBJ databases">
        <authorList>
            <person name="Sun Q."/>
            <person name="Mori K."/>
        </authorList>
    </citation>
    <scope>NUCLEOTIDE SEQUENCE [LARGE SCALE GENOMIC DNA]</scope>
    <source>
        <strain evidence="2 3">TBRC 1432</strain>
    </source>
</reference>
<dbReference type="InterPro" id="IPR027417">
    <property type="entry name" value="P-loop_NTPase"/>
</dbReference>
<sequence>MPRNERPLDPGDTPLLRFAAGLRRLRESAGGPVYRELSVKAHYSVAVLSEAAGGRKLPSLAVTLAYVDACGGDLAEWERTWRDVAEAQEAPAEPDSGEPPYLGLSAFQIEDATRFHGRGALLAHLSNQILNRRLVVVFGASGAGKSSLLRAGLAAASLRDGVDGLGSQPTVVFAPGAHPIDECALGLAGPTGTSPSELRAELRADPAALHLRLRQAMEREEAVRDALIVVDQFEEVFTLCVDEDERLAFITALLHVAAAPSGRARLVLGVRADFFGHCLQYPQLRQVLGEGPVLVGAMTADELRLAITKPAIDLGYTVETALVTRLVSEATNQPGVLPLLSHALLETWRRRQGITLTAAGYDAAGGISHALNRTAESVYSGLTDEQQTVARQVFLRLTALGDGTEDTRRRVDRSELDHVNGLDEVLDALVAARLVTVDRESVDIAHEALISHWPRLREWLTEDRDSLRAHRQLTEAAEIWDGLNRDDGALYRGARLQLARDWVRSCTPSLSHREQAFFDRSVDVREQEQLAAKRQTRRQRRLMALLVVLLLALSGTTAYSLISQQTIAQQRDDATIRNVIDKIPAVATDNQPLADELALALYRYAPSDRTRGLLLSTSVNSTRVGVGRSDERFDPGNALSADASHYVFAADDGTVVLQELGPGGTTVRSQLPMPPGIVGAVAAVTVATDVRHVAVVYKESTNAETVALWDVADVGHPKVLRTYKTDNEVHAMFSPDGRLLAIGSIEGPGIDHGPGDLTVLVPADRDTRLWDVTNPVADAPLAQLPVSAMEMQFSADGGSLLTGMVTSPTVHKNGGGMVIGIGPAEIWDVKQALQGKPPTPAVIDTAQEAGATALSADGRLIAVARGGNSVALWRHDPPGAPVKIGDITVGTDPLQPAFSPDGRYLALEDLAGTVKVWDVSDSTRPALAATVSRAGAGLLRFTTDNRLAIVGNGAVTTMGMDVDVAAKKVCAEVRYAPIARSLWNWDSYFPAMSVPEPCPT</sequence>
<dbReference type="Gene3D" id="2.130.10.10">
    <property type="entry name" value="YVTN repeat-like/Quinoprotein amine dehydrogenase"/>
    <property type="match status" value="2"/>
</dbReference>
<organism evidence="2 3">
    <name type="scientific">Kutzneria chonburiensis</name>
    <dbReference type="NCBI Taxonomy" id="1483604"/>
    <lineage>
        <taxon>Bacteria</taxon>
        <taxon>Bacillati</taxon>
        <taxon>Actinomycetota</taxon>
        <taxon>Actinomycetes</taxon>
        <taxon>Pseudonocardiales</taxon>
        <taxon>Pseudonocardiaceae</taxon>
        <taxon>Kutzneria</taxon>
    </lineage>
</organism>
<dbReference type="InterPro" id="IPR049052">
    <property type="entry name" value="nSTAND1"/>
</dbReference>
<accession>A0ABV6MTB4</accession>
<evidence type="ECO:0000313" key="3">
    <source>
        <dbReference type="Proteomes" id="UP001589810"/>
    </source>
</evidence>
<gene>
    <name evidence="2" type="ORF">ACFFH7_18115</name>
</gene>
<dbReference type="SUPFAM" id="SSF52540">
    <property type="entry name" value="P-loop containing nucleoside triphosphate hydrolases"/>
    <property type="match status" value="1"/>
</dbReference>
<comment type="caution">
    <text evidence="2">The sequence shown here is derived from an EMBL/GenBank/DDBJ whole genome shotgun (WGS) entry which is preliminary data.</text>
</comment>
<name>A0ABV6MTB4_9PSEU</name>
<dbReference type="Pfam" id="PF20703">
    <property type="entry name" value="nSTAND1"/>
    <property type="match status" value="1"/>
</dbReference>
<feature type="domain" description="Novel STAND NTPase 1" evidence="1">
    <location>
        <begin position="100"/>
        <end position="487"/>
    </location>
</feature>
<proteinExistence type="predicted"/>
<dbReference type="EMBL" id="JBHLUD010000005">
    <property type="protein sequence ID" value="MFC0543422.1"/>
    <property type="molecule type" value="Genomic_DNA"/>
</dbReference>
<dbReference type="PANTHER" id="PTHR19879">
    <property type="entry name" value="TRANSCRIPTION INITIATION FACTOR TFIID"/>
    <property type="match status" value="1"/>
</dbReference>
<dbReference type="PANTHER" id="PTHR19879:SF9">
    <property type="entry name" value="TRANSCRIPTION INITIATION FACTOR TFIID SUBUNIT 5"/>
    <property type="match status" value="1"/>
</dbReference>
<dbReference type="Proteomes" id="UP001589810">
    <property type="component" value="Unassembled WGS sequence"/>
</dbReference>
<protein>
    <submittedName>
        <fullName evidence="2">XRE family transcriptional regulator</fullName>
    </submittedName>
</protein>
<dbReference type="CDD" id="cd00267">
    <property type="entry name" value="ABC_ATPase"/>
    <property type="match status" value="1"/>
</dbReference>
<evidence type="ECO:0000259" key="1">
    <source>
        <dbReference type="Pfam" id="PF20703"/>
    </source>
</evidence>
<keyword evidence="3" id="KW-1185">Reference proteome</keyword>